<feature type="binding site" evidence="2">
    <location>
        <position position="74"/>
    </location>
    <ligand>
        <name>Mg(2+)</name>
        <dbReference type="ChEBI" id="CHEBI:18420"/>
    </ligand>
</feature>
<feature type="active site" evidence="2">
    <location>
        <position position="57"/>
    </location>
</feature>
<feature type="binding site" evidence="2">
    <location>
        <begin position="226"/>
        <end position="228"/>
    </location>
    <ligand>
        <name>ATP</name>
        <dbReference type="ChEBI" id="CHEBI:30616"/>
    </ligand>
</feature>
<reference evidence="3 4" key="1">
    <citation type="submission" date="2024-02" db="EMBL/GenBank/DDBJ databases">
        <title>Bacteria isolated from the canopy kelp, Nereocystis luetkeana.</title>
        <authorList>
            <person name="Pfister C.A."/>
            <person name="Younker I.T."/>
            <person name="Light S.H."/>
        </authorList>
    </citation>
    <scope>NUCLEOTIDE SEQUENCE [LARGE SCALE GENOMIC DNA]</scope>
    <source>
        <strain evidence="3 4">TI.5.07</strain>
    </source>
</reference>
<dbReference type="PANTHER" id="PTHR43210">
    <property type="entry name" value="DETHIOBIOTIN SYNTHETASE"/>
    <property type="match status" value="1"/>
</dbReference>
<evidence type="ECO:0000313" key="4">
    <source>
        <dbReference type="Proteomes" id="UP001378242"/>
    </source>
</evidence>
<comment type="subunit">
    <text evidence="2">Homodimer.</text>
</comment>
<dbReference type="RefSeq" id="WP_077371825.1">
    <property type="nucleotide sequence ID" value="NZ_CP047970.1"/>
</dbReference>
<keyword evidence="2" id="KW-0460">Magnesium</keyword>
<feature type="binding site" evidence="2">
    <location>
        <position position="61"/>
    </location>
    <ligand>
        <name>substrate</name>
    </ligand>
</feature>
<dbReference type="Gene3D" id="3.40.50.300">
    <property type="entry name" value="P-loop containing nucleotide triphosphate hydrolases"/>
    <property type="match status" value="1"/>
</dbReference>
<proteinExistence type="inferred from homology"/>
<comment type="caution">
    <text evidence="3">The sequence shown here is derived from an EMBL/GenBank/DDBJ whole genome shotgun (WGS) entry which is preliminary data.</text>
</comment>
<comment type="catalytic activity">
    <reaction evidence="2">
        <text>(7R,8S)-7,8-diammoniononanoate + CO2 + ATP = (4R,5S)-dethiobiotin + ADP + phosphate + 3 H(+)</text>
        <dbReference type="Rhea" id="RHEA:15805"/>
        <dbReference type="ChEBI" id="CHEBI:15378"/>
        <dbReference type="ChEBI" id="CHEBI:16526"/>
        <dbReference type="ChEBI" id="CHEBI:30616"/>
        <dbReference type="ChEBI" id="CHEBI:43474"/>
        <dbReference type="ChEBI" id="CHEBI:149469"/>
        <dbReference type="ChEBI" id="CHEBI:149473"/>
        <dbReference type="ChEBI" id="CHEBI:456216"/>
        <dbReference type="EC" id="6.3.3.3"/>
    </reaction>
</comment>
<dbReference type="SUPFAM" id="SSF52540">
    <property type="entry name" value="P-loop containing nucleoside triphosphate hydrolases"/>
    <property type="match status" value="1"/>
</dbReference>
<accession>A0ABU9GH53</accession>
<evidence type="ECO:0000256" key="1">
    <source>
        <dbReference type="ARBA" id="ARBA00022756"/>
    </source>
</evidence>
<feature type="binding site" evidence="2">
    <location>
        <position position="137"/>
    </location>
    <ligand>
        <name>Mg(2+)</name>
        <dbReference type="ChEBI" id="CHEBI:18420"/>
    </ligand>
</feature>
<dbReference type="GO" id="GO:0004141">
    <property type="term" value="F:dethiobiotin synthase activity"/>
    <property type="evidence" value="ECO:0007669"/>
    <property type="project" value="UniProtKB-EC"/>
</dbReference>
<dbReference type="EC" id="6.3.3.3" evidence="2"/>
<dbReference type="InterPro" id="IPR004472">
    <property type="entry name" value="DTB_synth_BioD"/>
</dbReference>
<comment type="similarity">
    <text evidence="2">Belongs to the dethiobiotin synthetase family.</text>
</comment>
<feature type="binding site" evidence="2">
    <location>
        <begin position="197"/>
        <end position="198"/>
    </location>
    <ligand>
        <name>ATP</name>
        <dbReference type="ChEBI" id="CHEBI:30616"/>
    </ligand>
</feature>
<name>A0ABU9GH53_COBMA</name>
<dbReference type="EMBL" id="JBAKAP010000009">
    <property type="protein sequence ID" value="MEL0617205.1"/>
    <property type="molecule type" value="Genomic_DNA"/>
</dbReference>
<comment type="pathway">
    <text evidence="2">Cofactor biosynthesis; biotin biosynthesis; biotin from 7,8-diaminononanoate: step 1/2.</text>
</comment>
<comment type="cofactor">
    <cofactor evidence="2">
        <name>Mg(2+)</name>
        <dbReference type="ChEBI" id="CHEBI:18420"/>
    </cofactor>
</comment>
<sequence>MPSAHLSNTSQPSASHAIPHGIAAFVTGTDTEIGKTFIASALLARARMRGLSTLGLKPVASDCFESHDGLVNADALSLQAQCEPPADYESINPWRFAPAIAPHIAARQAGVSLEVARISRHIRHQRETAPRDLTLIEGAGGWRVPLNDEEDFSDLAIALGLPVILVVGLRLGCINHARLTLEAIERDGLEVAGYVINHLEADMEVSEDNMATLSRTLKAPCLGVVPWVRDDDLTDSRHAAERAASYLQLPCGLESRSQHGHHD</sequence>
<feature type="binding site" evidence="2">
    <location>
        <position position="36"/>
    </location>
    <ligand>
        <name>Mg(2+)</name>
        <dbReference type="ChEBI" id="CHEBI:18420"/>
    </ligand>
</feature>
<keyword evidence="2 3" id="KW-0436">Ligase</keyword>
<keyword evidence="2" id="KW-0479">Metal-binding</keyword>
<feature type="binding site" evidence="2">
    <location>
        <begin position="32"/>
        <end position="37"/>
    </location>
    <ligand>
        <name>ATP</name>
        <dbReference type="ChEBI" id="CHEBI:30616"/>
    </ligand>
</feature>
<dbReference type="NCBIfam" id="TIGR00347">
    <property type="entry name" value="bioD"/>
    <property type="match status" value="1"/>
</dbReference>
<gene>
    <name evidence="2 3" type="primary">bioD</name>
    <name evidence="3" type="ORF">V6243_10180</name>
</gene>
<comment type="function">
    <text evidence="2">Catalyzes a mechanistically unusual reaction, the ATP-dependent insertion of CO2 between the N7 and N8 nitrogen atoms of 7,8-diaminopelargonic acid (DAPA, also called 7,8-diammoniononanoate) to form a ureido ring.</text>
</comment>
<dbReference type="Proteomes" id="UP001378242">
    <property type="component" value="Unassembled WGS sequence"/>
</dbReference>
<keyword evidence="1 2" id="KW-0093">Biotin biosynthesis</keyword>
<protein>
    <recommendedName>
        <fullName evidence="2">ATP-dependent dethiobiotin synthetase BioD</fullName>
        <ecNumber evidence="2">6.3.3.3</ecNumber>
    </recommendedName>
    <alternativeName>
        <fullName evidence="2">DTB synthetase</fullName>
        <shortName evidence="2">DTBS</shortName>
    </alternativeName>
    <alternativeName>
        <fullName evidence="2">Dethiobiotin synthase</fullName>
    </alternativeName>
</protein>
<feature type="binding site" evidence="2">
    <location>
        <begin position="137"/>
        <end position="140"/>
    </location>
    <ligand>
        <name>ATP</name>
        <dbReference type="ChEBI" id="CHEBI:30616"/>
    </ligand>
</feature>
<evidence type="ECO:0000256" key="2">
    <source>
        <dbReference type="HAMAP-Rule" id="MF_00336"/>
    </source>
</evidence>
<keyword evidence="4" id="KW-1185">Reference proteome</keyword>
<evidence type="ECO:0000313" key="3">
    <source>
        <dbReference type="EMBL" id="MEL0617205.1"/>
    </source>
</evidence>
<dbReference type="PIRSF" id="PIRSF006755">
    <property type="entry name" value="DTB_synth"/>
    <property type="match status" value="1"/>
</dbReference>
<comment type="caution">
    <text evidence="2">Lacks conserved residue(s) required for the propagation of feature annotation.</text>
</comment>
<dbReference type="PANTHER" id="PTHR43210:SF5">
    <property type="entry name" value="DETHIOBIOTIN SYNTHETASE"/>
    <property type="match status" value="1"/>
</dbReference>
<dbReference type="CDD" id="cd03109">
    <property type="entry name" value="DTBS"/>
    <property type="match status" value="1"/>
</dbReference>
<keyword evidence="2" id="KW-0067">ATP-binding</keyword>
<feature type="binding site" evidence="2">
    <location>
        <position position="74"/>
    </location>
    <ligand>
        <name>ATP</name>
        <dbReference type="ChEBI" id="CHEBI:30616"/>
    </ligand>
</feature>
<dbReference type="InterPro" id="IPR027417">
    <property type="entry name" value="P-loop_NTPase"/>
</dbReference>
<comment type="subcellular location">
    <subcellularLocation>
        <location evidence="2">Cytoplasm</location>
    </subcellularLocation>
</comment>
<dbReference type="HAMAP" id="MF_00336">
    <property type="entry name" value="BioD"/>
    <property type="match status" value="1"/>
</dbReference>
<keyword evidence="2" id="KW-0963">Cytoplasm</keyword>
<dbReference type="Pfam" id="PF13500">
    <property type="entry name" value="AAA_26"/>
    <property type="match status" value="1"/>
</dbReference>
<keyword evidence="2" id="KW-0547">Nucleotide-binding</keyword>
<organism evidence="3 4">
    <name type="scientific">Cobetia marina</name>
    <name type="common">Deleya marina</name>
    <dbReference type="NCBI Taxonomy" id="28258"/>
    <lineage>
        <taxon>Bacteria</taxon>
        <taxon>Pseudomonadati</taxon>
        <taxon>Pseudomonadota</taxon>
        <taxon>Gammaproteobacteria</taxon>
        <taxon>Oceanospirillales</taxon>
        <taxon>Halomonadaceae</taxon>
        <taxon>Cobetia</taxon>
    </lineage>
</organism>